<evidence type="ECO:0000256" key="2">
    <source>
        <dbReference type="SAM" id="MobiDB-lite"/>
    </source>
</evidence>
<dbReference type="PANTHER" id="PTHR12455">
    <property type="entry name" value="NUCLEOLAR COMPLEX PROTEIN 4"/>
    <property type="match status" value="1"/>
</dbReference>
<dbReference type="AlphaFoldDB" id="A0A3M7LWK8"/>
<dbReference type="GO" id="GO:0030692">
    <property type="term" value="C:Noc4p-Nop14p complex"/>
    <property type="evidence" value="ECO:0007669"/>
    <property type="project" value="TreeGrafter"/>
</dbReference>
<dbReference type="EMBL" id="KE747809">
    <property type="protein sequence ID" value="RMZ66615.1"/>
    <property type="molecule type" value="Genomic_DNA"/>
</dbReference>
<dbReference type="InterPro" id="IPR027193">
    <property type="entry name" value="Noc4"/>
</dbReference>
<accession>A0A3M7LWK8</accession>
<evidence type="ECO:0000313" key="4">
    <source>
        <dbReference type="EMBL" id="RMZ66615.1"/>
    </source>
</evidence>
<dbReference type="GO" id="GO:0032040">
    <property type="term" value="C:small-subunit processome"/>
    <property type="evidence" value="ECO:0007669"/>
    <property type="project" value="TreeGrafter"/>
</dbReference>
<organism evidence="4 5">
    <name type="scientific">Pyrenophora seminiperda CCB06</name>
    <dbReference type="NCBI Taxonomy" id="1302712"/>
    <lineage>
        <taxon>Eukaryota</taxon>
        <taxon>Fungi</taxon>
        <taxon>Dikarya</taxon>
        <taxon>Ascomycota</taxon>
        <taxon>Pezizomycotina</taxon>
        <taxon>Dothideomycetes</taxon>
        <taxon>Pleosporomycetidae</taxon>
        <taxon>Pleosporales</taxon>
        <taxon>Pleosporineae</taxon>
        <taxon>Pleosporaceae</taxon>
        <taxon>Pyrenophora</taxon>
    </lineage>
</organism>
<dbReference type="Proteomes" id="UP000265663">
    <property type="component" value="Unassembled WGS sequence"/>
</dbReference>
<reference evidence="4 5" key="1">
    <citation type="journal article" date="2014" name="PLoS ONE">
        <title>De novo Genome Assembly of the Fungal Plant Pathogen Pyrenophora semeniperda.</title>
        <authorList>
            <person name="Soliai M.M."/>
            <person name="Meyer S.E."/>
            <person name="Udall J.A."/>
            <person name="Elzinga D.E."/>
            <person name="Hermansen R.A."/>
            <person name="Bodily P.M."/>
            <person name="Hart A.A."/>
            <person name="Coleman C.E."/>
        </authorList>
    </citation>
    <scope>NUCLEOTIDE SEQUENCE [LARGE SCALE GENOMIC DNA]</scope>
    <source>
        <strain evidence="4 5">CCB06</strain>
        <tissue evidence="4">Mycelium</tissue>
    </source>
</reference>
<protein>
    <submittedName>
        <fullName evidence="4">Cbf mak21 family</fullName>
    </submittedName>
</protein>
<feature type="region of interest" description="Disordered" evidence="2">
    <location>
        <begin position="1"/>
        <end position="29"/>
    </location>
</feature>
<comment type="similarity">
    <text evidence="1">Belongs to the CBF/MAK21 family.</text>
</comment>
<dbReference type="InterPro" id="IPR005612">
    <property type="entry name" value="CCAAT-binding_factor"/>
</dbReference>
<name>A0A3M7LWK8_9PLEO</name>
<proteinExistence type="inferred from homology"/>
<evidence type="ECO:0000259" key="3">
    <source>
        <dbReference type="Pfam" id="PF03914"/>
    </source>
</evidence>
<feature type="compositionally biased region" description="Basic residues" evidence="2">
    <location>
        <begin position="11"/>
        <end position="20"/>
    </location>
</feature>
<dbReference type="PANTHER" id="PTHR12455:SF0">
    <property type="entry name" value="NUCLEOLAR COMPLEX PROTEIN 4 HOMOLOG"/>
    <property type="match status" value="1"/>
</dbReference>
<dbReference type="OrthoDB" id="10263185at2759"/>
<evidence type="ECO:0000256" key="1">
    <source>
        <dbReference type="ARBA" id="ARBA00007797"/>
    </source>
</evidence>
<dbReference type="Pfam" id="PF03914">
    <property type="entry name" value="CBF"/>
    <property type="match status" value="1"/>
</dbReference>
<sequence>MPEHSASHFNTKSKLKSRRKSPSDHGEDVQSEILQLEAQIVESRKHYNNIATLIKLASQPEDDGSILAAVALCRVFARLLVAGDMVKSKGMGEAEVVIVSWLKERYQEFCTILLADFLRSEQPPKQAVALTLVMRLVKEEAKSQKDYKLKNGLLPRLITVLLSLPSGDLTREEFAEKYFKQFDDIRYLTFQKIKDILDDDLSDTTRQLIAANSMSLLATLGEVPKSKSEIQNFYIEVQGKNPISSLQAYKERAQGAWLATMRSGMTKEQRKSILTTFSHQMAPWFQQPEVLADFLTDSYNVGGATSLLALSGLYYLISEKNLDYPSFYLKLYSLLDDGLMHSKHRSRFFRLLDTFMSSSHLPAALVASFIKRLSRLALHGPPAGVVIVVPWVYNMFKRHPACTFMMHREIQDPVLKKELEQEGMDDPFDMEEPDPMLTNAIESSVWELEALQSHYHPNVATLAKIISEQFTKRAYNLDDFLDHSYTALLDIELDRDLKKEPEVEFEIPKHILTAEEGGLNSLGQLLTYVTDARPLSMDSVSESD</sequence>
<keyword evidence="5" id="KW-1185">Reference proteome</keyword>
<dbReference type="GO" id="GO:0042254">
    <property type="term" value="P:ribosome biogenesis"/>
    <property type="evidence" value="ECO:0007669"/>
    <property type="project" value="InterPro"/>
</dbReference>
<gene>
    <name evidence="4" type="ORF">GMOD_00001968</name>
</gene>
<evidence type="ECO:0000313" key="5">
    <source>
        <dbReference type="Proteomes" id="UP000265663"/>
    </source>
</evidence>
<feature type="domain" description="CCAAT-binding factor" evidence="3">
    <location>
        <begin position="306"/>
        <end position="463"/>
    </location>
</feature>